<evidence type="ECO:0000256" key="1">
    <source>
        <dbReference type="SAM" id="MobiDB-lite"/>
    </source>
</evidence>
<reference evidence="3" key="1">
    <citation type="submission" date="2022-11" db="UniProtKB">
        <authorList>
            <consortium name="WormBaseParasite"/>
        </authorList>
    </citation>
    <scope>IDENTIFICATION</scope>
</reference>
<dbReference type="WBParaSite" id="nRc.2.0.1.t41439-RA">
    <property type="protein sequence ID" value="nRc.2.0.1.t41439-RA"/>
    <property type="gene ID" value="nRc.2.0.1.g41439"/>
</dbReference>
<name>A0A915KV51_ROMCU</name>
<organism evidence="2 3">
    <name type="scientific">Romanomermis culicivorax</name>
    <name type="common">Nematode worm</name>
    <dbReference type="NCBI Taxonomy" id="13658"/>
    <lineage>
        <taxon>Eukaryota</taxon>
        <taxon>Metazoa</taxon>
        <taxon>Ecdysozoa</taxon>
        <taxon>Nematoda</taxon>
        <taxon>Enoplea</taxon>
        <taxon>Dorylaimia</taxon>
        <taxon>Mermithida</taxon>
        <taxon>Mermithoidea</taxon>
        <taxon>Mermithidae</taxon>
        <taxon>Romanomermis</taxon>
    </lineage>
</organism>
<evidence type="ECO:0000313" key="3">
    <source>
        <dbReference type="WBParaSite" id="nRc.2.0.1.t41439-RA"/>
    </source>
</evidence>
<protein>
    <submittedName>
        <fullName evidence="3">Uncharacterized protein</fullName>
    </submittedName>
</protein>
<proteinExistence type="predicted"/>
<dbReference type="AlphaFoldDB" id="A0A915KV51"/>
<keyword evidence="2" id="KW-1185">Reference proteome</keyword>
<dbReference type="Proteomes" id="UP000887565">
    <property type="component" value="Unplaced"/>
</dbReference>
<feature type="region of interest" description="Disordered" evidence="1">
    <location>
        <begin position="46"/>
        <end position="95"/>
    </location>
</feature>
<accession>A0A915KV51</accession>
<evidence type="ECO:0000313" key="2">
    <source>
        <dbReference type="Proteomes" id="UP000887565"/>
    </source>
</evidence>
<sequence length="95" mass="10370">MNPPLGLSLDMALDLQLDLGLDLDLGNLHRRGHIACIPGHTMCQSKTGAKVKRAPKGDECQSKTSAKARRVPKYDTSLARNKEPTWDGRQSEMGA</sequence>
<feature type="compositionally biased region" description="Basic and acidic residues" evidence="1">
    <location>
        <begin position="80"/>
        <end position="95"/>
    </location>
</feature>